<dbReference type="Pfam" id="PF21082">
    <property type="entry name" value="MS_channel_3rd"/>
    <property type="match status" value="1"/>
</dbReference>
<dbReference type="SUPFAM" id="SSF82689">
    <property type="entry name" value="Mechanosensitive channel protein MscS (YggB), C-terminal domain"/>
    <property type="match status" value="1"/>
</dbReference>
<dbReference type="Gene3D" id="1.10.287.1260">
    <property type="match status" value="1"/>
</dbReference>
<feature type="transmembrane region" description="Helical" evidence="8">
    <location>
        <begin position="70"/>
        <end position="88"/>
    </location>
</feature>
<dbReference type="Gene3D" id="2.30.30.60">
    <property type="match status" value="1"/>
</dbReference>
<keyword evidence="12" id="KW-1185">Reference proteome</keyword>
<evidence type="ECO:0000259" key="9">
    <source>
        <dbReference type="Pfam" id="PF00924"/>
    </source>
</evidence>
<dbReference type="Pfam" id="PF00924">
    <property type="entry name" value="MS_channel_2nd"/>
    <property type="match status" value="1"/>
</dbReference>
<evidence type="ECO:0000256" key="5">
    <source>
        <dbReference type="ARBA" id="ARBA00022989"/>
    </source>
</evidence>
<evidence type="ECO:0000256" key="6">
    <source>
        <dbReference type="ARBA" id="ARBA00023136"/>
    </source>
</evidence>
<dbReference type="InterPro" id="IPR011014">
    <property type="entry name" value="MscS_channel_TM-2"/>
</dbReference>
<dbReference type="InterPro" id="IPR011066">
    <property type="entry name" value="MscS_channel_C_sf"/>
</dbReference>
<evidence type="ECO:0000259" key="10">
    <source>
        <dbReference type="Pfam" id="PF21082"/>
    </source>
</evidence>
<feature type="domain" description="Mechanosensitive ion channel MscS" evidence="9">
    <location>
        <begin position="112"/>
        <end position="178"/>
    </location>
</feature>
<evidence type="ECO:0000256" key="4">
    <source>
        <dbReference type="ARBA" id="ARBA00022692"/>
    </source>
</evidence>
<dbReference type="InterPro" id="IPR023408">
    <property type="entry name" value="MscS_beta-dom_sf"/>
</dbReference>
<evidence type="ECO:0000256" key="8">
    <source>
        <dbReference type="SAM" id="Phobius"/>
    </source>
</evidence>
<keyword evidence="6 8" id="KW-0472">Membrane</keyword>
<comment type="subcellular location">
    <subcellularLocation>
        <location evidence="1">Cell membrane</location>
        <topology evidence="1">Multi-pass membrane protein</topology>
    </subcellularLocation>
</comment>
<evidence type="ECO:0000256" key="2">
    <source>
        <dbReference type="ARBA" id="ARBA00008017"/>
    </source>
</evidence>
<gene>
    <name evidence="11" type="ORF">CSW64_04965</name>
</gene>
<feature type="region of interest" description="Disordered" evidence="7">
    <location>
        <begin position="300"/>
        <end position="349"/>
    </location>
</feature>
<dbReference type="InterPro" id="IPR049278">
    <property type="entry name" value="MS_channel_C"/>
</dbReference>
<evidence type="ECO:0000256" key="3">
    <source>
        <dbReference type="ARBA" id="ARBA00022475"/>
    </source>
</evidence>
<keyword evidence="3" id="KW-1003">Cell membrane</keyword>
<evidence type="ECO:0000313" key="12">
    <source>
        <dbReference type="Proteomes" id="UP000228945"/>
    </source>
</evidence>
<dbReference type="InterPro" id="IPR006685">
    <property type="entry name" value="MscS_channel_2nd"/>
</dbReference>
<keyword evidence="4 8" id="KW-0812">Transmembrane</keyword>
<dbReference type="Proteomes" id="UP000228945">
    <property type="component" value="Chromosome"/>
</dbReference>
<dbReference type="SUPFAM" id="SSF82861">
    <property type="entry name" value="Mechanosensitive channel protein MscS (YggB), transmembrane region"/>
    <property type="match status" value="1"/>
</dbReference>
<dbReference type="GO" id="GO:0008381">
    <property type="term" value="F:mechanosensitive monoatomic ion channel activity"/>
    <property type="evidence" value="ECO:0007669"/>
    <property type="project" value="UniProtKB-ARBA"/>
</dbReference>
<reference evidence="11 12" key="1">
    <citation type="submission" date="2017-10" db="EMBL/GenBank/DDBJ databases">
        <title>Genome sequence of Caulobacter mirabilis FWC38.</title>
        <authorList>
            <person name="Fiebig A."/>
            <person name="Crosson S."/>
        </authorList>
    </citation>
    <scope>NUCLEOTIDE SEQUENCE [LARGE SCALE GENOMIC DNA]</scope>
    <source>
        <strain evidence="11 12">FWC 38</strain>
    </source>
</reference>
<keyword evidence="5 8" id="KW-1133">Transmembrane helix</keyword>
<feature type="transmembrane region" description="Helical" evidence="8">
    <location>
        <begin position="94"/>
        <end position="113"/>
    </location>
</feature>
<feature type="transmembrane region" description="Helical" evidence="8">
    <location>
        <begin position="29"/>
        <end position="50"/>
    </location>
</feature>
<dbReference type="SUPFAM" id="SSF50182">
    <property type="entry name" value="Sm-like ribonucleoproteins"/>
    <property type="match status" value="1"/>
</dbReference>
<dbReference type="KEGG" id="cmb:CSW64_04965"/>
<dbReference type="InterPro" id="IPR010920">
    <property type="entry name" value="LSM_dom_sf"/>
</dbReference>
<dbReference type="PANTHER" id="PTHR30347">
    <property type="entry name" value="POTASSIUM CHANNEL RELATED"/>
    <property type="match status" value="1"/>
</dbReference>
<evidence type="ECO:0000256" key="1">
    <source>
        <dbReference type="ARBA" id="ARBA00004651"/>
    </source>
</evidence>
<accession>A0A2D2AV14</accession>
<proteinExistence type="inferred from homology"/>
<evidence type="ECO:0000256" key="7">
    <source>
        <dbReference type="SAM" id="MobiDB-lite"/>
    </source>
</evidence>
<protein>
    <submittedName>
        <fullName evidence="11">Transporter</fullName>
    </submittedName>
</protein>
<dbReference type="AlphaFoldDB" id="A0A2D2AV14"/>
<dbReference type="EMBL" id="CP024201">
    <property type="protein sequence ID" value="ATQ41807.1"/>
    <property type="molecule type" value="Genomic_DNA"/>
</dbReference>
<sequence length="349" mass="37793">MRQEIVQLEQLEKTVLFKIGATPITAGPLVTALITVAVAFIVARIVGEVLKRIRDRAKRGTAALYIVEKLSTYGLIVLGLFAGVSALGVDLSSLAIFGGALGVGVGLGLQGVVKEFVSGLVLIFDEELRVGDYIELEAGQRGVVHEIGARATRIRNNDSVDILIPNSQLIQGTVTNWTLRGHTRRIHVPFRAAYGVDKETVRDAVLEAARAVPFTLPDSPTYRTQVWLVGFGESSLNFELVVWPRLEAVKRPNAMQAAYTWAIDDALRKAGIEVPTPQHDLHIRSVFGEQGDDARRALRLEPPTGSASKGRRAKASSNDAAEEALRPSAPEDDETEPPADGGRRRKPSA</sequence>
<dbReference type="GO" id="GO:0005886">
    <property type="term" value="C:plasma membrane"/>
    <property type="evidence" value="ECO:0007669"/>
    <property type="project" value="UniProtKB-SubCell"/>
</dbReference>
<evidence type="ECO:0000313" key="11">
    <source>
        <dbReference type="EMBL" id="ATQ41807.1"/>
    </source>
</evidence>
<name>A0A2D2AV14_9CAUL</name>
<organism evidence="11 12">
    <name type="scientific">Caulobacter mirabilis</name>
    <dbReference type="NCBI Taxonomy" id="69666"/>
    <lineage>
        <taxon>Bacteria</taxon>
        <taxon>Pseudomonadati</taxon>
        <taxon>Pseudomonadota</taxon>
        <taxon>Alphaproteobacteria</taxon>
        <taxon>Caulobacterales</taxon>
        <taxon>Caulobacteraceae</taxon>
        <taxon>Caulobacter</taxon>
    </lineage>
</organism>
<dbReference type="PANTHER" id="PTHR30347:SF1">
    <property type="entry name" value="MECHANOSENSITIVE CHANNEL MSCK"/>
    <property type="match status" value="1"/>
</dbReference>
<dbReference type="Gene3D" id="3.30.70.100">
    <property type="match status" value="1"/>
</dbReference>
<comment type="similarity">
    <text evidence="2">Belongs to the MscS (TC 1.A.23) family.</text>
</comment>
<dbReference type="InterPro" id="IPR052702">
    <property type="entry name" value="MscS-like_channel"/>
</dbReference>
<dbReference type="OrthoDB" id="9799209at2"/>
<feature type="domain" description="Mechanosensitive ion channel MscS C-terminal" evidence="10">
    <location>
        <begin position="188"/>
        <end position="273"/>
    </location>
</feature>
<dbReference type="RefSeq" id="WP_099621064.1">
    <property type="nucleotide sequence ID" value="NZ_CP024201.1"/>
</dbReference>